<dbReference type="AlphaFoldDB" id="A0AA35UKZ1"/>
<gene>
    <name evidence="2" type="ORF">LSALG_LOCUS1118</name>
</gene>
<feature type="transmembrane region" description="Helical" evidence="1">
    <location>
        <begin position="296"/>
        <end position="312"/>
    </location>
</feature>
<keyword evidence="1" id="KW-0472">Membrane</keyword>
<feature type="transmembrane region" description="Helical" evidence="1">
    <location>
        <begin position="264"/>
        <end position="284"/>
    </location>
</feature>
<accession>A0AA35UKZ1</accession>
<reference evidence="2" key="1">
    <citation type="submission" date="2023-04" db="EMBL/GenBank/DDBJ databases">
        <authorList>
            <person name="Vijverberg K."/>
            <person name="Xiong W."/>
            <person name="Schranz E."/>
        </authorList>
    </citation>
    <scope>NUCLEOTIDE SEQUENCE</scope>
</reference>
<name>A0AA35UKZ1_LACSI</name>
<dbReference type="Proteomes" id="UP001177003">
    <property type="component" value="Chromosome 0"/>
</dbReference>
<keyword evidence="1" id="KW-1133">Transmembrane helix</keyword>
<sequence>MDLAKCGSRSISLSITHDSSAALCLFFSLKESISLLPPLCIPQITIAPNFHIEEFFFLSLQWFLFLFYIDIYTKIPTSLQRWLEETDNEESIIVCASEFFPSQKSSQYPALTSNIAADFIVEELKIHQHTVPSRYSFQFLFYKPSPALHPSSSSTILQLLKLYLCIFDLRLIFNLKDFFQLGRPFKLFPYNMGYSSQFRKRSEHDGLNPFYATCNHLLQLMTPIHTMYLDQGRKLTDFIQEGCKEEKTMSNHLKSFTRSSFSPIYGLILLLNLTFYLSISAPWVNRKKILANKANGGLVVGSIFSFNMVLLFK</sequence>
<keyword evidence="1" id="KW-0812">Transmembrane</keyword>
<evidence type="ECO:0000256" key="1">
    <source>
        <dbReference type="SAM" id="Phobius"/>
    </source>
</evidence>
<evidence type="ECO:0000313" key="3">
    <source>
        <dbReference type="Proteomes" id="UP001177003"/>
    </source>
</evidence>
<protein>
    <submittedName>
        <fullName evidence="2">Uncharacterized protein</fullName>
    </submittedName>
</protein>
<dbReference type="EMBL" id="OX465086">
    <property type="protein sequence ID" value="CAI9260276.1"/>
    <property type="molecule type" value="Genomic_DNA"/>
</dbReference>
<organism evidence="2 3">
    <name type="scientific">Lactuca saligna</name>
    <name type="common">Willowleaf lettuce</name>
    <dbReference type="NCBI Taxonomy" id="75948"/>
    <lineage>
        <taxon>Eukaryota</taxon>
        <taxon>Viridiplantae</taxon>
        <taxon>Streptophyta</taxon>
        <taxon>Embryophyta</taxon>
        <taxon>Tracheophyta</taxon>
        <taxon>Spermatophyta</taxon>
        <taxon>Magnoliopsida</taxon>
        <taxon>eudicotyledons</taxon>
        <taxon>Gunneridae</taxon>
        <taxon>Pentapetalae</taxon>
        <taxon>asterids</taxon>
        <taxon>campanulids</taxon>
        <taxon>Asterales</taxon>
        <taxon>Asteraceae</taxon>
        <taxon>Cichorioideae</taxon>
        <taxon>Cichorieae</taxon>
        <taxon>Lactucinae</taxon>
        <taxon>Lactuca</taxon>
    </lineage>
</organism>
<evidence type="ECO:0000313" key="2">
    <source>
        <dbReference type="EMBL" id="CAI9260276.1"/>
    </source>
</evidence>
<keyword evidence="3" id="KW-1185">Reference proteome</keyword>
<proteinExistence type="predicted"/>